<feature type="domain" description="FAD-dependent oxidoreductase 2 FAD-binding" evidence="3">
    <location>
        <begin position="11"/>
        <end position="536"/>
    </location>
</feature>
<dbReference type="EMBL" id="CP032630">
    <property type="protein sequence ID" value="AYF98125.1"/>
    <property type="molecule type" value="Genomic_DNA"/>
</dbReference>
<reference evidence="5" key="1">
    <citation type="submission" date="2018-09" db="EMBL/GenBank/DDBJ databases">
        <title>Genome sequencing of strain 2DFWR-13.</title>
        <authorList>
            <person name="Heo J."/>
            <person name="Kim S.-J."/>
            <person name="Kwon S.-W."/>
        </authorList>
    </citation>
    <scope>NUCLEOTIDE SEQUENCE [LARGE SCALE GENOMIC DNA]</scope>
    <source>
        <strain evidence="5">2DFWR-13</strain>
    </source>
</reference>
<dbReference type="InterPro" id="IPR014614">
    <property type="entry name" value="KsdD_DH"/>
</dbReference>
<dbReference type="KEGG" id="lyd:D7I47_07580"/>
<evidence type="ECO:0000256" key="1">
    <source>
        <dbReference type="ARBA" id="ARBA00022630"/>
    </source>
</evidence>
<dbReference type="Gene3D" id="3.50.50.60">
    <property type="entry name" value="FAD/NAD(P)-binding domain"/>
    <property type="match status" value="1"/>
</dbReference>
<dbReference type="InterPro" id="IPR036188">
    <property type="entry name" value="FAD/NAD-bd_sf"/>
</dbReference>
<evidence type="ECO:0000256" key="2">
    <source>
        <dbReference type="ARBA" id="ARBA00023002"/>
    </source>
</evidence>
<keyword evidence="1" id="KW-0285">Flavoprotein</keyword>
<accession>A0A387BAG5</accession>
<dbReference type="RefSeq" id="WP_120762472.1">
    <property type="nucleotide sequence ID" value="NZ_CP032630.1"/>
</dbReference>
<dbReference type="Proteomes" id="UP000278886">
    <property type="component" value="Chromosome"/>
</dbReference>
<keyword evidence="5" id="KW-1185">Reference proteome</keyword>
<dbReference type="OrthoDB" id="9813348at2"/>
<dbReference type="AlphaFoldDB" id="A0A387BAG5"/>
<dbReference type="Pfam" id="PF00890">
    <property type="entry name" value="FAD_binding_2"/>
    <property type="match status" value="1"/>
</dbReference>
<protein>
    <submittedName>
        <fullName evidence="4">FAD-binding dehydrogenase</fullName>
    </submittedName>
</protein>
<dbReference type="PIRSF" id="PIRSF036654">
    <property type="entry name" value="UCP036654"/>
    <property type="match status" value="1"/>
</dbReference>
<evidence type="ECO:0000313" key="5">
    <source>
        <dbReference type="Proteomes" id="UP000278886"/>
    </source>
</evidence>
<proteinExistence type="predicted"/>
<dbReference type="NCBIfam" id="NF009472">
    <property type="entry name" value="PRK12834.1"/>
    <property type="match status" value="1"/>
</dbReference>
<gene>
    <name evidence="4" type="ORF">D7I47_07580</name>
</gene>
<dbReference type="PANTHER" id="PTHR43260">
    <property type="entry name" value="3-KETOSTEROID-DELTA-1-DEHYDROGENASE"/>
    <property type="match status" value="1"/>
</dbReference>
<evidence type="ECO:0000259" key="3">
    <source>
        <dbReference type="Pfam" id="PF00890"/>
    </source>
</evidence>
<dbReference type="InterPro" id="IPR027477">
    <property type="entry name" value="Succ_DH/fumarate_Rdtase_cat_sf"/>
</dbReference>
<dbReference type="GO" id="GO:0033765">
    <property type="term" value="F:steroid dehydrogenase activity, acting on the CH-CH group of donors"/>
    <property type="evidence" value="ECO:0007669"/>
    <property type="project" value="UniProtKB-ARBA"/>
</dbReference>
<sequence>MSDPAGALAADAIVVGAGLAGLVASCELLDAGKTVLVLEQEPEASFGGQAWWSFGGIFLVDSPEQRRMGVRDSLELARQDWFGSAGFHRPEDRWPSRWAEAYLEFAAQEKRAWLRERGVRFFPVVGWAERGGDRASSHGNSVPRFHITWGTGPGVLEPFVRRVREGIASGRVRVAFRHRVDRIDVEAGTVVGVSGAILAADAAERGAPSGREAVGDFAARAGAVLVASGGIGGAHELVRAQWPARLGRAPVSMLSGVPAHVDGRMLGIAAEAGGRLVNGDRMWHYVEGIRNHSPVWPLHGIRILPGPSALWLDARGNRLPTPLFPGFDTLATLEHILGTGYAHSWFVMNQKILEKEVALSGSEQNPDFTDKDLRLLLRRIGPGAPGPVEAFKERGADFIVADTVTELLAAMQRASPELLDIGRVRAEIEARDLAMVNEFGKDAQLNAIRQTRRYRGDRLLRVASPRPLADPKSGPLIAVKLHIITRKSLGGLETDLAARVLTASGVPLPGLYAAGEASGFGGGGMHGYRALEGTFLGGCIFSGRSAGRAMAAAL</sequence>
<evidence type="ECO:0000313" key="4">
    <source>
        <dbReference type="EMBL" id="AYF98125.1"/>
    </source>
</evidence>
<organism evidence="4 5">
    <name type="scientific">Protaetiibacter intestinalis</name>
    <dbReference type="NCBI Taxonomy" id="2419774"/>
    <lineage>
        <taxon>Bacteria</taxon>
        <taxon>Bacillati</taxon>
        <taxon>Actinomycetota</taxon>
        <taxon>Actinomycetes</taxon>
        <taxon>Micrococcales</taxon>
        <taxon>Microbacteriaceae</taxon>
        <taxon>Protaetiibacter</taxon>
    </lineage>
</organism>
<dbReference type="SUPFAM" id="SSF51905">
    <property type="entry name" value="FAD/NAD(P)-binding domain"/>
    <property type="match status" value="1"/>
</dbReference>
<keyword evidence="2" id="KW-0560">Oxidoreductase</keyword>
<dbReference type="InterPro" id="IPR003953">
    <property type="entry name" value="FAD-dep_OxRdtase_2_FAD-bd"/>
</dbReference>
<dbReference type="Gene3D" id="3.90.700.10">
    <property type="entry name" value="Succinate dehydrogenase/fumarate reductase flavoprotein, catalytic domain"/>
    <property type="match status" value="1"/>
</dbReference>
<dbReference type="PANTHER" id="PTHR43260:SF1">
    <property type="entry name" value="KSDD-LIKE STEROID DEHYDROGENASE RV0785"/>
    <property type="match status" value="1"/>
</dbReference>
<name>A0A387BAG5_9MICO</name>